<evidence type="ECO:0000313" key="4">
    <source>
        <dbReference type="Proteomes" id="UP000602284"/>
    </source>
</evidence>
<dbReference type="PANTHER" id="PTHR14359:SF6">
    <property type="entry name" value="PHOSPHOPANTOTHENOYLCYSTEINE DECARBOXYLASE"/>
    <property type="match status" value="1"/>
</dbReference>
<dbReference type="EMBL" id="JAEQNB010000004">
    <property type="protein sequence ID" value="MBL0387694.1"/>
    <property type="molecule type" value="Genomic_DNA"/>
</dbReference>
<feature type="domain" description="Flavoprotein" evidence="2">
    <location>
        <begin position="11"/>
        <end position="145"/>
    </location>
</feature>
<gene>
    <name evidence="3" type="ORF">JJB07_13720</name>
</gene>
<protein>
    <recommendedName>
        <fullName evidence="2">Flavoprotein domain-containing protein</fullName>
    </recommendedName>
</protein>
<organism evidence="3 4">
    <name type="scientific">Tumebacillus amylolyticus</name>
    <dbReference type="NCBI Taxonomy" id="2801339"/>
    <lineage>
        <taxon>Bacteria</taxon>
        <taxon>Bacillati</taxon>
        <taxon>Bacillota</taxon>
        <taxon>Bacilli</taxon>
        <taxon>Bacillales</taxon>
        <taxon>Alicyclobacillaceae</taxon>
        <taxon>Tumebacillus</taxon>
    </lineage>
</organism>
<comment type="caution">
    <text evidence="3">The sequence shown here is derived from an EMBL/GenBank/DDBJ whole genome shotgun (WGS) entry which is preliminary data.</text>
</comment>
<dbReference type="SUPFAM" id="SSF52507">
    <property type="entry name" value="Homo-oligomeric flavin-containing Cys decarboxylases, HFCD"/>
    <property type="match status" value="1"/>
</dbReference>
<dbReference type="PANTHER" id="PTHR14359">
    <property type="entry name" value="HOMO-OLIGOMERIC FLAVIN CONTAINING CYS DECARBOXYLASE FAMILY"/>
    <property type="match status" value="1"/>
</dbReference>
<evidence type="ECO:0000259" key="2">
    <source>
        <dbReference type="Pfam" id="PF02441"/>
    </source>
</evidence>
<keyword evidence="4" id="KW-1185">Reference proteome</keyword>
<dbReference type="RefSeq" id="WP_201635949.1">
    <property type="nucleotide sequence ID" value="NZ_JAEQNB010000004.1"/>
</dbReference>
<dbReference type="Proteomes" id="UP000602284">
    <property type="component" value="Unassembled WGS sequence"/>
</dbReference>
<keyword evidence="1" id="KW-1133">Transmembrane helix</keyword>
<dbReference type="Gene3D" id="3.40.50.1950">
    <property type="entry name" value="Flavin prenyltransferase-like"/>
    <property type="match status" value="1"/>
</dbReference>
<keyword evidence="1" id="KW-0812">Transmembrane</keyword>
<name>A0ABS1JCD7_9BACL</name>
<dbReference type="InterPro" id="IPR036551">
    <property type="entry name" value="Flavin_trans-like"/>
</dbReference>
<evidence type="ECO:0000256" key="1">
    <source>
        <dbReference type="SAM" id="Phobius"/>
    </source>
</evidence>
<dbReference type="InterPro" id="IPR003382">
    <property type="entry name" value="Flavoprotein"/>
</dbReference>
<evidence type="ECO:0000313" key="3">
    <source>
        <dbReference type="EMBL" id="MBL0387694.1"/>
    </source>
</evidence>
<reference evidence="3 4" key="1">
    <citation type="submission" date="2021-01" db="EMBL/GenBank/DDBJ databases">
        <title>Tumebacillus sp. strain ITR2 16S ribosomal RNA gene Genome sequencing and assembly.</title>
        <authorList>
            <person name="Kang M."/>
        </authorList>
    </citation>
    <scope>NUCLEOTIDE SEQUENCE [LARGE SCALE GENOMIC DNA]</scope>
    <source>
        <strain evidence="3 4">ITR2</strain>
    </source>
</reference>
<dbReference type="Pfam" id="PF02441">
    <property type="entry name" value="Flavoprotein"/>
    <property type="match status" value="1"/>
</dbReference>
<feature type="transmembrane region" description="Helical" evidence="1">
    <location>
        <begin position="12"/>
        <end position="31"/>
    </location>
</feature>
<accession>A0ABS1JCD7</accession>
<sequence>MNAMESKREIKVLIGASGAISVLNLHLWIAYLKKNLVQDIRVILTDTAQEFVNPQIIASFTGHPTYTSELDDPEFPAAHVSLPEWADLFLILPASANMIGKAANGIADDLLSSAILAAVCPVVFVPSMNLQMWNKPAMQRNIQRLQEDGYHVLAGPVQEGYRVSTGRQEESIGIDISQIGIKLMRLLRAQEQVVRG</sequence>
<proteinExistence type="predicted"/>
<keyword evidence="1" id="KW-0472">Membrane</keyword>